<dbReference type="Proteomes" id="UP000464754">
    <property type="component" value="Chromosome"/>
</dbReference>
<keyword evidence="2" id="KW-1185">Reference proteome</keyword>
<accession>A0A6N4TKS9</accession>
<organism evidence="1 2">
    <name type="scientific">Amedibacterium intestinale</name>
    <dbReference type="NCBI Taxonomy" id="2583452"/>
    <lineage>
        <taxon>Bacteria</taxon>
        <taxon>Bacillati</taxon>
        <taxon>Bacillota</taxon>
        <taxon>Erysipelotrichia</taxon>
        <taxon>Erysipelotrichales</taxon>
        <taxon>Erysipelotrichaceae</taxon>
        <taxon>Amedibacterium</taxon>
    </lineage>
</organism>
<dbReference type="EMBL" id="AP019695">
    <property type="protein sequence ID" value="BBK22682.1"/>
    <property type="molecule type" value="Genomic_DNA"/>
</dbReference>
<proteinExistence type="predicted"/>
<sequence>MKRKVKWERVFLLGIIVYFFVGTVCSIIDSHIDPYKFERDIQEEISWNF</sequence>
<dbReference type="AlphaFoldDB" id="A0A6N4TKS9"/>
<gene>
    <name evidence="1" type="ORF">Aargi30884_15850</name>
</gene>
<protein>
    <submittedName>
        <fullName evidence="1">Uncharacterized protein</fullName>
    </submittedName>
</protein>
<name>A0A6N4TKS9_9FIRM</name>
<evidence type="ECO:0000313" key="1">
    <source>
        <dbReference type="EMBL" id="BBK22682.1"/>
    </source>
</evidence>
<reference evidence="2" key="1">
    <citation type="submission" date="2019-05" db="EMBL/GenBank/DDBJ databases">
        <title>Complete genome sequencing of Absiella argi strain JCM 30884.</title>
        <authorList>
            <person name="Sakamoto M."/>
            <person name="Murakami T."/>
            <person name="Mori H."/>
        </authorList>
    </citation>
    <scope>NUCLEOTIDE SEQUENCE [LARGE SCALE GENOMIC DNA]</scope>
    <source>
        <strain evidence="2">JCM 30884</strain>
    </source>
</reference>
<dbReference type="KEGG" id="aarg:Aargi30884_15850"/>
<dbReference type="RefSeq" id="WP_163051975.1">
    <property type="nucleotide sequence ID" value="NZ_AP019695.1"/>
</dbReference>
<evidence type="ECO:0000313" key="2">
    <source>
        <dbReference type="Proteomes" id="UP000464754"/>
    </source>
</evidence>